<protein>
    <recommendedName>
        <fullName evidence="3 9">4-diphosphocytidyl-2-C-methyl-D-erythritol kinase</fullName>
        <shortName evidence="9">CMK</shortName>
        <ecNumber evidence="2 9">2.7.1.148</ecNumber>
    </recommendedName>
    <alternativeName>
        <fullName evidence="8 9">4-(cytidine-5'-diphospho)-2-C-methyl-D-erythritol kinase</fullName>
    </alternativeName>
</protein>
<evidence type="ECO:0000256" key="3">
    <source>
        <dbReference type="ARBA" id="ARBA00017473"/>
    </source>
</evidence>
<dbReference type="AlphaFoldDB" id="A0A1S1V4H4"/>
<comment type="catalytic activity">
    <reaction evidence="9">
        <text>4-CDP-2-C-methyl-D-erythritol + ATP = 4-CDP-2-C-methyl-D-erythritol 2-phosphate + ADP + H(+)</text>
        <dbReference type="Rhea" id="RHEA:18437"/>
        <dbReference type="ChEBI" id="CHEBI:15378"/>
        <dbReference type="ChEBI" id="CHEBI:30616"/>
        <dbReference type="ChEBI" id="CHEBI:57823"/>
        <dbReference type="ChEBI" id="CHEBI:57919"/>
        <dbReference type="ChEBI" id="CHEBI:456216"/>
        <dbReference type="EC" id="2.7.1.148"/>
    </reaction>
</comment>
<dbReference type="Pfam" id="PF08544">
    <property type="entry name" value="GHMP_kinases_C"/>
    <property type="match status" value="1"/>
</dbReference>
<organism evidence="12 13">
    <name type="scientific">Andreesenia angusta</name>
    <dbReference type="NCBI Taxonomy" id="39480"/>
    <lineage>
        <taxon>Bacteria</taxon>
        <taxon>Bacillati</taxon>
        <taxon>Bacillota</taxon>
        <taxon>Tissierellia</taxon>
        <taxon>Tissierellales</taxon>
        <taxon>Gottschalkiaceae</taxon>
        <taxon>Andreesenia</taxon>
    </lineage>
</organism>
<evidence type="ECO:0000256" key="9">
    <source>
        <dbReference type="HAMAP-Rule" id="MF_00061"/>
    </source>
</evidence>
<evidence type="ECO:0000256" key="4">
    <source>
        <dbReference type="ARBA" id="ARBA00022679"/>
    </source>
</evidence>
<sequence length="301" mass="33687">MYFKRYFLQYTVLWERRMKSIKLDAYGKINLSLDVLRRREDGYHDLRMIMQQIDLKDTLQIEEIEEDKIVIESDSLEIPTDERNIVYKVADSLKKKHGLNSGVKIRIEKHIPVSAGLAGGSTDAAATLKGLNELWGLGLSEAELMEIGKPIGADIPYCIYGGTALAEGIGEKLKRLNGFGGKHILLANPEIQVSTARIYQNLNLEGLNKRPDTERLMQAISEDDLEHVAQNMVNVLETVTIPMYPVIEDIKREMVISGALGALMSGSGPTVFGIFKTEKELDEAKAKLDKKVKLTIKTKTI</sequence>
<dbReference type="InterPro" id="IPR020568">
    <property type="entry name" value="Ribosomal_Su5_D2-typ_SF"/>
</dbReference>
<dbReference type="Proteomes" id="UP000180254">
    <property type="component" value="Unassembled WGS sequence"/>
</dbReference>
<dbReference type="InterPro" id="IPR004424">
    <property type="entry name" value="IspE"/>
</dbReference>
<name>A0A1S1V4H4_9FIRM</name>
<keyword evidence="5 9" id="KW-0547">Nucleotide-binding</keyword>
<evidence type="ECO:0000256" key="8">
    <source>
        <dbReference type="ARBA" id="ARBA00032554"/>
    </source>
</evidence>
<comment type="pathway">
    <text evidence="9">Isoprenoid biosynthesis; isopentenyl diphosphate biosynthesis via DXP pathway; isopentenyl diphosphate from 1-deoxy-D-xylulose 5-phosphate: step 3/6.</text>
</comment>
<dbReference type="UniPathway" id="UPA00056">
    <property type="reaction ID" value="UER00094"/>
</dbReference>
<keyword evidence="9" id="KW-0414">Isoprene biosynthesis</keyword>
<keyword evidence="13" id="KW-1185">Reference proteome</keyword>
<dbReference type="PANTHER" id="PTHR43527:SF2">
    <property type="entry name" value="4-DIPHOSPHOCYTIDYL-2-C-METHYL-D-ERYTHRITOL KINASE, CHLOROPLASTIC"/>
    <property type="match status" value="1"/>
</dbReference>
<dbReference type="InterPro" id="IPR013750">
    <property type="entry name" value="GHMP_kinase_C_dom"/>
</dbReference>
<evidence type="ECO:0000313" key="12">
    <source>
        <dbReference type="EMBL" id="OHW61428.1"/>
    </source>
</evidence>
<evidence type="ECO:0000313" key="13">
    <source>
        <dbReference type="Proteomes" id="UP000180254"/>
    </source>
</evidence>
<dbReference type="InterPro" id="IPR006204">
    <property type="entry name" value="GHMP_kinase_N_dom"/>
</dbReference>
<dbReference type="NCBIfam" id="TIGR00154">
    <property type="entry name" value="ispE"/>
    <property type="match status" value="1"/>
</dbReference>
<keyword evidence="4 9" id="KW-0808">Transferase</keyword>
<keyword evidence="6 9" id="KW-0418">Kinase</keyword>
<dbReference type="GO" id="GO:0016114">
    <property type="term" value="P:terpenoid biosynthetic process"/>
    <property type="evidence" value="ECO:0007669"/>
    <property type="project" value="UniProtKB-UniRule"/>
</dbReference>
<dbReference type="GO" id="GO:0005524">
    <property type="term" value="F:ATP binding"/>
    <property type="evidence" value="ECO:0007669"/>
    <property type="project" value="UniProtKB-UniRule"/>
</dbReference>
<dbReference type="PANTHER" id="PTHR43527">
    <property type="entry name" value="4-DIPHOSPHOCYTIDYL-2-C-METHYL-D-ERYTHRITOL KINASE, CHLOROPLASTIC"/>
    <property type="match status" value="1"/>
</dbReference>
<dbReference type="SUPFAM" id="SSF54211">
    <property type="entry name" value="Ribosomal protein S5 domain 2-like"/>
    <property type="match status" value="1"/>
</dbReference>
<evidence type="ECO:0000256" key="5">
    <source>
        <dbReference type="ARBA" id="ARBA00022741"/>
    </source>
</evidence>
<dbReference type="STRING" id="39480.EUAN_21710"/>
<evidence type="ECO:0000256" key="2">
    <source>
        <dbReference type="ARBA" id="ARBA00012052"/>
    </source>
</evidence>
<evidence type="ECO:0000256" key="6">
    <source>
        <dbReference type="ARBA" id="ARBA00022777"/>
    </source>
</evidence>
<dbReference type="Pfam" id="PF00288">
    <property type="entry name" value="GHMP_kinases_N"/>
    <property type="match status" value="1"/>
</dbReference>
<dbReference type="GO" id="GO:0019288">
    <property type="term" value="P:isopentenyl diphosphate biosynthetic process, methylerythritol 4-phosphate pathway"/>
    <property type="evidence" value="ECO:0007669"/>
    <property type="project" value="UniProtKB-UniRule"/>
</dbReference>
<feature type="binding site" evidence="9">
    <location>
        <begin position="112"/>
        <end position="122"/>
    </location>
    <ligand>
        <name>ATP</name>
        <dbReference type="ChEBI" id="CHEBI:30616"/>
    </ligand>
</feature>
<dbReference type="GO" id="GO:0050515">
    <property type="term" value="F:4-(cytidine 5'-diphospho)-2-C-methyl-D-erythritol kinase activity"/>
    <property type="evidence" value="ECO:0007669"/>
    <property type="project" value="UniProtKB-UniRule"/>
</dbReference>
<evidence type="ECO:0000259" key="11">
    <source>
        <dbReference type="Pfam" id="PF08544"/>
    </source>
</evidence>
<evidence type="ECO:0000256" key="7">
    <source>
        <dbReference type="ARBA" id="ARBA00022840"/>
    </source>
</evidence>
<dbReference type="EC" id="2.7.1.148" evidence="2 9"/>
<accession>A0A1S1V4H4</accession>
<dbReference type="InterPro" id="IPR014721">
    <property type="entry name" value="Ribsml_uS5_D2-typ_fold_subgr"/>
</dbReference>
<feature type="active site" evidence="9">
    <location>
        <position position="154"/>
    </location>
</feature>
<evidence type="ECO:0000259" key="10">
    <source>
        <dbReference type="Pfam" id="PF00288"/>
    </source>
</evidence>
<dbReference type="NCBIfam" id="NF011202">
    <property type="entry name" value="PRK14608.1"/>
    <property type="match status" value="1"/>
</dbReference>
<feature type="active site" evidence="9">
    <location>
        <position position="28"/>
    </location>
</feature>
<dbReference type="InterPro" id="IPR036554">
    <property type="entry name" value="GHMP_kinase_C_sf"/>
</dbReference>
<comment type="function">
    <text evidence="9">Catalyzes the phosphorylation of the position 2 hydroxy group of 4-diphosphocytidyl-2C-methyl-D-erythritol.</text>
</comment>
<comment type="similarity">
    <text evidence="1 9">Belongs to the GHMP kinase family. IspE subfamily.</text>
</comment>
<evidence type="ECO:0000256" key="1">
    <source>
        <dbReference type="ARBA" id="ARBA00009684"/>
    </source>
</evidence>
<dbReference type="HAMAP" id="MF_00061">
    <property type="entry name" value="IspE"/>
    <property type="match status" value="1"/>
</dbReference>
<dbReference type="PIRSF" id="PIRSF010376">
    <property type="entry name" value="IspE"/>
    <property type="match status" value="1"/>
</dbReference>
<feature type="domain" description="GHMP kinase C-terminal" evidence="11">
    <location>
        <begin position="217"/>
        <end position="292"/>
    </location>
</feature>
<feature type="domain" description="GHMP kinase N-terminal" evidence="10">
    <location>
        <begin position="84"/>
        <end position="162"/>
    </location>
</feature>
<dbReference type="SUPFAM" id="SSF55060">
    <property type="entry name" value="GHMP Kinase, C-terminal domain"/>
    <property type="match status" value="1"/>
</dbReference>
<comment type="caution">
    <text evidence="12">The sequence shown here is derived from an EMBL/GenBank/DDBJ whole genome shotgun (WGS) entry which is preliminary data.</text>
</comment>
<dbReference type="Gene3D" id="3.30.70.890">
    <property type="entry name" value="GHMP kinase, C-terminal domain"/>
    <property type="match status" value="1"/>
</dbReference>
<gene>
    <name evidence="9 12" type="primary">ispE</name>
    <name evidence="12" type="ORF">EUAN_21710</name>
</gene>
<reference evidence="12 13" key="1">
    <citation type="submission" date="2016-09" db="EMBL/GenBank/DDBJ databases">
        <title>Genome sequence of Eubacterium angustum.</title>
        <authorList>
            <person name="Poehlein A."/>
            <person name="Daniel R."/>
        </authorList>
    </citation>
    <scope>NUCLEOTIDE SEQUENCE [LARGE SCALE GENOMIC DNA]</scope>
    <source>
        <strain evidence="12 13">DSM 1989</strain>
    </source>
</reference>
<keyword evidence="7 9" id="KW-0067">ATP-binding</keyword>
<proteinExistence type="inferred from homology"/>
<dbReference type="EMBL" id="MKIE01000013">
    <property type="protein sequence ID" value="OHW61428.1"/>
    <property type="molecule type" value="Genomic_DNA"/>
</dbReference>
<dbReference type="Gene3D" id="3.30.230.10">
    <property type="match status" value="1"/>
</dbReference>